<keyword evidence="3" id="KW-1185">Reference proteome</keyword>
<evidence type="ECO:0000313" key="3">
    <source>
        <dbReference type="Proteomes" id="UP000007266"/>
    </source>
</evidence>
<sequence length="143" mass="16693">MWGSRHRLPPEKITMDKEVQTMIRVYPHILESNKIKAHVISESKCQTEVSIAPDQEDKLFYSMLEYIPFHDIQENSVKVVDLPRKLRLHFSSTTKLTLLDSCDLLDDDGIYELCLELKERERSSANRRSKAFKNVEVQTEGNK</sequence>
<protein>
    <submittedName>
        <fullName evidence="2">Uncharacterized protein</fullName>
    </submittedName>
</protein>
<reference evidence="2 3" key="2">
    <citation type="journal article" date="2010" name="Nucleic Acids Res.">
        <title>BeetleBase in 2010: revisions to provide comprehensive genomic information for Tribolium castaneum.</title>
        <authorList>
            <person name="Kim H.S."/>
            <person name="Murphy T."/>
            <person name="Xia J."/>
            <person name="Caragea D."/>
            <person name="Park Y."/>
            <person name="Beeman R.W."/>
            <person name="Lorenzen M.D."/>
            <person name="Butcher S."/>
            <person name="Manak J.R."/>
            <person name="Brown S.J."/>
        </authorList>
    </citation>
    <scope>NUCLEOTIDE SEQUENCE [LARGE SCALE GENOMIC DNA]</scope>
    <source>
        <strain evidence="2 3">Georgia GA2</strain>
    </source>
</reference>
<evidence type="ECO:0000313" key="2">
    <source>
        <dbReference type="EMBL" id="EFA01544.1"/>
    </source>
</evidence>
<dbReference type="InParanoid" id="D2A1E3"/>
<proteinExistence type="predicted"/>
<name>D2A1E3_TRICA</name>
<evidence type="ECO:0000256" key="1">
    <source>
        <dbReference type="SAM" id="MobiDB-lite"/>
    </source>
</evidence>
<gene>
    <name evidence="2" type="primary">GLEAN_07105</name>
    <name evidence="2" type="ORF">TcasGA2_TC007105</name>
</gene>
<dbReference type="HOGENOM" id="CLU_1808707_0_0_1"/>
<reference evidence="2 3" key="1">
    <citation type="journal article" date="2008" name="Nature">
        <title>The genome of the model beetle and pest Tribolium castaneum.</title>
        <authorList>
            <consortium name="Tribolium Genome Sequencing Consortium"/>
            <person name="Richards S."/>
            <person name="Gibbs R.A."/>
            <person name="Weinstock G.M."/>
            <person name="Brown S.J."/>
            <person name="Denell R."/>
            <person name="Beeman R.W."/>
            <person name="Gibbs R."/>
            <person name="Beeman R.W."/>
            <person name="Brown S.J."/>
            <person name="Bucher G."/>
            <person name="Friedrich M."/>
            <person name="Grimmelikhuijzen C.J."/>
            <person name="Klingler M."/>
            <person name="Lorenzen M."/>
            <person name="Richards S."/>
            <person name="Roth S."/>
            <person name="Schroder R."/>
            <person name="Tautz D."/>
            <person name="Zdobnov E.M."/>
            <person name="Muzny D."/>
            <person name="Gibbs R.A."/>
            <person name="Weinstock G.M."/>
            <person name="Attaway T."/>
            <person name="Bell S."/>
            <person name="Buhay C.J."/>
            <person name="Chandrabose M.N."/>
            <person name="Chavez D."/>
            <person name="Clerk-Blankenburg K.P."/>
            <person name="Cree A."/>
            <person name="Dao M."/>
            <person name="Davis C."/>
            <person name="Chacko J."/>
            <person name="Dinh H."/>
            <person name="Dugan-Rocha S."/>
            <person name="Fowler G."/>
            <person name="Garner T.T."/>
            <person name="Garnes J."/>
            <person name="Gnirke A."/>
            <person name="Hawes A."/>
            <person name="Hernandez J."/>
            <person name="Hines S."/>
            <person name="Holder M."/>
            <person name="Hume J."/>
            <person name="Jhangiani S.N."/>
            <person name="Joshi V."/>
            <person name="Khan Z.M."/>
            <person name="Jackson L."/>
            <person name="Kovar C."/>
            <person name="Kowis A."/>
            <person name="Lee S."/>
            <person name="Lewis L.R."/>
            <person name="Margolis J."/>
            <person name="Morgan M."/>
            <person name="Nazareth L.V."/>
            <person name="Nguyen N."/>
            <person name="Okwuonu G."/>
            <person name="Parker D."/>
            <person name="Richards S."/>
            <person name="Ruiz S.J."/>
            <person name="Santibanez J."/>
            <person name="Savard J."/>
            <person name="Scherer S.E."/>
            <person name="Schneider B."/>
            <person name="Sodergren E."/>
            <person name="Tautz D."/>
            <person name="Vattahil S."/>
            <person name="Villasana D."/>
            <person name="White C.S."/>
            <person name="Wright R."/>
            <person name="Park Y."/>
            <person name="Beeman R.W."/>
            <person name="Lord J."/>
            <person name="Oppert B."/>
            <person name="Lorenzen M."/>
            <person name="Brown S."/>
            <person name="Wang L."/>
            <person name="Savard J."/>
            <person name="Tautz D."/>
            <person name="Richards S."/>
            <person name="Weinstock G."/>
            <person name="Gibbs R.A."/>
            <person name="Liu Y."/>
            <person name="Worley K."/>
            <person name="Weinstock G."/>
            <person name="Elsik C.G."/>
            <person name="Reese J.T."/>
            <person name="Elhaik E."/>
            <person name="Landan G."/>
            <person name="Graur D."/>
            <person name="Arensburger P."/>
            <person name="Atkinson P."/>
            <person name="Beeman R.W."/>
            <person name="Beidler J."/>
            <person name="Brown S.J."/>
            <person name="Demuth J.P."/>
            <person name="Drury D.W."/>
            <person name="Du Y.Z."/>
            <person name="Fujiwara H."/>
            <person name="Lorenzen M."/>
            <person name="Maselli V."/>
            <person name="Osanai M."/>
            <person name="Park Y."/>
            <person name="Robertson H.M."/>
            <person name="Tu Z."/>
            <person name="Wang J.J."/>
            <person name="Wang S."/>
            <person name="Richards S."/>
            <person name="Song H."/>
            <person name="Zhang L."/>
            <person name="Sodergren E."/>
            <person name="Werner D."/>
            <person name="Stanke M."/>
            <person name="Morgenstern B."/>
            <person name="Solovyev V."/>
            <person name="Kosarev P."/>
            <person name="Brown G."/>
            <person name="Chen H.C."/>
            <person name="Ermolaeva O."/>
            <person name="Hlavina W."/>
            <person name="Kapustin Y."/>
            <person name="Kiryutin B."/>
            <person name="Kitts P."/>
            <person name="Maglott D."/>
            <person name="Pruitt K."/>
            <person name="Sapojnikov V."/>
            <person name="Souvorov A."/>
            <person name="Mackey A.J."/>
            <person name="Waterhouse R.M."/>
            <person name="Wyder S."/>
            <person name="Zdobnov E.M."/>
            <person name="Zdobnov E.M."/>
            <person name="Wyder S."/>
            <person name="Kriventseva E.V."/>
            <person name="Kadowaki T."/>
            <person name="Bork P."/>
            <person name="Aranda M."/>
            <person name="Bao R."/>
            <person name="Beermann A."/>
            <person name="Berns N."/>
            <person name="Bolognesi R."/>
            <person name="Bonneton F."/>
            <person name="Bopp D."/>
            <person name="Brown S.J."/>
            <person name="Bucher G."/>
            <person name="Butts T."/>
            <person name="Chaumot A."/>
            <person name="Denell R.E."/>
            <person name="Ferrier D.E."/>
            <person name="Friedrich M."/>
            <person name="Gordon C.M."/>
            <person name="Jindra M."/>
            <person name="Klingler M."/>
            <person name="Lan Q."/>
            <person name="Lattorff H.M."/>
            <person name="Laudet V."/>
            <person name="von Levetsow C."/>
            <person name="Liu Z."/>
            <person name="Lutz R."/>
            <person name="Lynch J.A."/>
            <person name="da Fonseca R.N."/>
            <person name="Posnien N."/>
            <person name="Reuter R."/>
            <person name="Roth S."/>
            <person name="Savard J."/>
            <person name="Schinko J.B."/>
            <person name="Schmitt C."/>
            <person name="Schoppmeier M."/>
            <person name="Schroder R."/>
            <person name="Shippy T.D."/>
            <person name="Simonnet F."/>
            <person name="Marques-Souza H."/>
            <person name="Tautz D."/>
            <person name="Tomoyasu Y."/>
            <person name="Trauner J."/>
            <person name="Van der Zee M."/>
            <person name="Vervoort M."/>
            <person name="Wittkopp N."/>
            <person name="Wimmer E.A."/>
            <person name="Yang X."/>
            <person name="Jones A.K."/>
            <person name="Sattelle D.B."/>
            <person name="Ebert P.R."/>
            <person name="Nelson D."/>
            <person name="Scott J.G."/>
            <person name="Beeman R.W."/>
            <person name="Muthukrishnan S."/>
            <person name="Kramer K.J."/>
            <person name="Arakane Y."/>
            <person name="Beeman R.W."/>
            <person name="Zhu Q."/>
            <person name="Hogenkamp D."/>
            <person name="Dixit R."/>
            <person name="Oppert B."/>
            <person name="Jiang H."/>
            <person name="Zou Z."/>
            <person name="Marshall J."/>
            <person name="Elpidina E."/>
            <person name="Vinokurov K."/>
            <person name="Oppert C."/>
            <person name="Zou Z."/>
            <person name="Evans J."/>
            <person name="Lu Z."/>
            <person name="Zhao P."/>
            <person name="Sumathipala N."/>
            <person name="Altincicek B."/>
            <person name="Vilcinskas A."/>
            <person name="Williams M."/>
            <person name="Hultmark D."/>
            <person name="Hetru C."/>
            <person name="Jiang H."/>
            <person name="Grimmelikhuijzen C.J."/>
            <person name="Hauser F."/>
            <person name="Cazzamali G."/>
            <person name="Williamson M."/>
            <person name="Park Y."/>
            <person name="Li B."/>
            <person name="Tanaka Y."/>
            <person name="Predel R."/>
            <person name="Neupert S."/>
            <person name="Schachtner J."/>
            <person name="Verleyen P."/>
            <person name="Raible F."/>
            <person name="Bork P."/>
            <person name="Friedrich M."/>
            <person name="Walden K.K."/>
            <person name="Robertson H.M."/>
            <person name="Angeli S."/>
            <person name="Foret S."/>
            <person name="Bucher G."/>
            <person name="Schuetz S."/>
            <person name="Maleszka R."/>
            <person name="Wimmer E.A."/>
            <person name="Beeman R.W."/>
            <person name="Lorenzen M."/>
            <person name="Tomoyasu Y."/>
            <person name="Miller S.C."/>
            <person name="Grossmann D."/>
            <person name="Bucher G."/>
        </authorList>
    </citation>
    <scope>NUCLEOTIDE SEQUENCE [LARGE SCALE GENOMIC DNA]</scope>
    <source>
        <strain evidence="2 3">Georgia GA2</strain>
    </source>
</reference>
<dbReference type="EMBL" id="KQ971338">
    <property type="protein sequence ID" value="EFA01544.1"/>
    <property type="molecule type" value="Genomic_DNA"/>
</dbReference>
<dbReference type="Proteomes" id="UP000007266">
    <property type="component" value="Linkage group 4"/>
</dbReference>
<accession>D2A1E3</accession>
<organism evidence="2 3">
    <name type="scientific">Tribolium castaneum</name>
    <name type="common">Red flour beetle</name>
    <dbReference type="NCBI Taxonomy" id="7070"/>
    <lineage>
        <taxon>Eukaryota</taxon>
        <taxon>Metazoa</taxon>
        <taxon>Ecdysozoa</taxon>
        <taxon>Arthropoda</taxon>
        <taxon>Hexapoda</taxon>
        <taxon>Insecta</taxon>
        <taxon>Pterygota</taxon>
        <taxon>Neoptera</taxon>
        <taxon>Endopterygota</taxon>
        <taxon>Coleoptera</taxon>
        <taxon>Polyphaga</taxon>
        <taxon>Cucujiformia</taxon>
        <taxon>Tenebrionidae</taxon>
        <taxon>Tenebrionidae incertae sedis</taxon>
        <taxon>Tribolium</taxon>
    </lineage>
</organism>
<dbReference type="AlphaFoldDB" id="D2A1E3"/>
<feature type="region of interest" description="Disordered" evidence="1">
    <location>
        <begin position="123"/>
        <end position="143"/>
    </location>
</feature>